<dbReference type="GO" id="GO:0004526">
    <property type="term" value="F:ribonuclease P activity"/>
    <property type="evidence" value="ECO:0007669"/>
    <property type="project" value="UniProtKB-UniRule"/>
</dbReference>
<dbReference type="Pfam" id="PF01868">
    <property type="entry name" value="RNase_P-MRP_p29"/>
    <property type="match status" value="1"/>
</dbReference>
<keyword evidence="4 6" id="KW-0255">Endonuclease</keyword>
<dbReference type="Proteomes" id="UP000029980">
    <property type="component" value="Chromosome"/>
</dbReference>
<sequence length="88" mass="10242">MTRKNIIWHELIGLKAKIIRASHPELVGIEGYVLDETRNTLTIGGEKVWVVPKDVVEIEFDLGDEKIRIHGSDLIGRPEMRLKKRWRK</sequence>
<protein>
    <recommendedName>
        <fullName evidence="6">Ribonuclease P protein component 1</fullName>
        <shortName evidence="6">RNase P component 1</shortName>
        <ecNumber evidence="6">3.1.26.5</ecNumber>
    </recommendedName>
    <alternativeName>
        <fullName evidence="6">Rpp29</fullName>
    </alternativeName>
</protein>
<dbReference type="HOGENOM" id="CLU_107020_1_0_2"/>
<dbReference type="InterPro" id="IPR023534">
    <property type="entry name" value="Rof/RNase_P-like"/>
</dbReference>
<evidence type="ECO:0000256" key="2">
    <source>
        <dbReference type="ARBA" id="ARBA00022694"/>
    </source>
</evidence>
<evidence type="ECO:0000256" key="6">
    <source>
        <dbReference type="HAMAP-Rule" id="MF_00754"/>
    </source>
</evidence>
<dbReference type="InterPro" id="IPR036980">
    <property type="entry name" value="RNase_P/MRP_Rpp29_sf"/>
</dbReference>
<comment type="subcellular location">
    <subcellularLocation>
        <location evidence="6">Cytoplasm</location>
    </subcellularLocation>
</comment>
<keyword evidence="3 6" id="KW-0540">Nuclease</keyword>
<keyword evidence="5 6" id="KW-0378">Hydrolase</keyword>
<proteinExistence type="inferred from homology"/>
<dbReference type="KEGG" id="teu:TEU_05105"/>
<dbReference type="InterPro" id="IPR002730">
    <property type="entry name" value="Rpp29/RNP1"/>
</dbReference>
<dbReference type="GO" id="GO:0003723">
    <property type="term" value="F:RNA binding"/>
    <property type="evidence" value="ECO:0007669"/>
    <property type="project" value="InterPro"/>
</dbReference>
<evidence type="ECO:0000256" key="5">
    <source>
        <dbReference type="ARBA" id="ARBA00022801"/>
    </source>
</evidence>
<dbReference type="STRING" id="1505907.TEU_05105"/>
<keyword evidence="1 6" id="KW-0963">Cytoplasm</keyword>
<dbReference type="GO" id="GO:0001682">
    <property type="term" value="P:tRNA 5'-leader removal"/>
    <property type="evidence" value="ECO:0007669"/>
    <property type="project" value="UniProtKB-UniRule"/>
</dbReference>
<gene>
    <name evidence="6" type="primary">rnp1</name>
    <name evidence="7" type="ORF">TEU_05105</name>
</gene>
<comment type="subunit">
    <text evidence="6">Consists of a catalytic RNA component and at least 4-5 protein subunits.</text>
</comment>
<dbReference type="Gene3D" id="2.30.30.210">
    <property type="entry name" value="Ribonuclease P/MRP, subunit p29"/>
    <property type="match status" value="1"/>
</dbReference>
<evidence type="ECO:0000256" key="4">
    <source>
        <dbReference type="ARBA" id="ARBA00022759"/>
    </source>
</evidence>
<organism evidence="7 8">
    <name type="scientific">Thermococcus eurythermalis</name>
    <dbReference type="NCBI Taxonomy" id="1505907"/>
    <lineage>
        <taxon>Archaea</taxon>
        <taxon>Methanobacteriati</taxon>
        <taxon>Methanobacteriota</taxon>
        <taxon>Thermococci</taxon>
        <taxon>Thermococcales</taxon>
        <taxon>Thermococcaceae</taxon>
        <taxon>Thermococcus</taxon>
    </lineage>
</organism>
<evidence type="ECO:0000313" key="7">
    <source>
        <dbReference type="EMBL" id="AIU69763.1"/>
    </source>
</evidence>
<dbReference type="InterPro" id="IPR023538">
    <property type="entry name" value="RNP1"/>
</dbReference>
<keyword evidence="8" id="KW-1185">Reference proteome</keyword>
<reference evidence="7 8" key="1">
    <citation type="journal article" date="2015" name="Int. J. Syst. Evol. Microbiol.">
        <title>Thermococcus eurythermalis sp. nov., a conditional piezophilic hyperthermophilic archaeon with a wide temperature range isolated from an oil-immersed chimney in the Guaymas Basin.</title>
        <authorList>
            <person name="Zhao W."/>
            <person name="Zeng X."/>
            <person name="Xiao X."/>
        </authorList>
    </citation>
    <scope>NUCLEOTIDE SEQUENCE [LARGE SCALE GENOMIC DNA]</scope>
    <source>
        <strain evidence="7 8">A501</strain>
    </source>
</reference>
<dbReference type="EC" id="3.1.26.5" evidence="6"/>
<keyword evidence="2 6" id="KW-0819">tRNA processing</keyword>
<comment type="similarity">
    <text evidence="6">Belongs to the eukaryotic/archaeal RNase P protein component 1 family.</text>
</comment>
<comment type="catalytic activity">
    <reaction evidence="6">
        <text>Endonucleolytic cleavage of RNA, removing 5'-extranucleotides from tRNA precursor.</text>
        <dbReference type="EC" id="3.1.26.5"/>
    </reaction>
</comment>
<dbReference type="HAMAP" id="MF_00754">
    <property type="entry name" value="RNase_P_1"/>
    <property type="match status" value="1"/>
</dbReference>
<dbReference type="SUPFAM" id="SSF101744">
    <property type="entry name" value="Rof/RNase P subunit-like"/>
    <property type="match status" value="1"/>
</dbReference>
<evidence type="ECO:0000313" key="8">
    <source>
        <dbReference type="Proteomes" id="UP000029980"/>
    </source>
</evidence>
<dbReference type="AlphaFoldDB" id="A0A097QTH4"/>
<accession>A0A097QTH4</accession>
<name>A0A097QTH4_9EURY</name>
<evidence type="ECO:0000256" key="1">
    <source>
        <dbReference type="ARBA" id="ARBA00022490"/>
    </source>
</evidence>
<dbReference type="GO" id="GO:0030677">
    <property type="term" value="C:ribonuclease P complex"/>
    <property type="evidence" value="ECO:0007669"/>
    <property type="project" value="UniProtKB-UniRule"/>
</dbReference>
<dbReference type="GO" id="GO:0005737">
    <property type="term" value="C:cytoplasm"/>
    <property type="evidence" value="ECO:0007669"/>
    <property type="project" value="UniProtKB-SubCell"/>
</dbReference>
<dbReference type="SMART" id="SM00538">
    <property type="entry name" value="POP4"/>
    <property type="match status" value="1"/>
</dbReference>
<dbReference type="EMBL" id="CP008887">
    <property type="protein sequence ID" value="AIU69763.1"/>
    <property type="molecule type" value="Genomic_DNA"/>
</dbReference>
<evidence type="ECO:0000256" key="3">
    <source>
        <dbReference type="ARBA" id="ARBA00022722"/>
    </source>
</evidence>
<comment type="function">
    <text evidence="6">Part of ribonuclease P, a protein complex that generates mature tRNA molecules by cleaving their 5'-ends.</text>
</comment>